<dbReference type="AlphaFoldDB" id="A0A9X8WH29"/>
<accession>A0A9X8WH29</accession>
<dbReference type="Proteomes" id="UP000185829">
    <property type="component" value="Unassembled WGS sequence"/>
</dbReference>
<sequence>MVHHWQDEGLEPVPADKDIIEYHRGLDICQPHRFG</sequence>
<evidence type="ECO:0000313" key="2">
    <source>
        <dbReference type="Proteomes" id="UP000185829"/>
    </source>
</evidence>
<comment type="caution">
    <text evidence="1">The sequence shown here is derived from an EMBL/GenBank/DDBJ whole genome shotgun (WGS) entry which is preliminary data.</text>
</comment>
<evidence type="ECO:0000313" key="1">
    <source>
        <dbReference type="EMBL" id="SIQ08438.1"/>
    </source>
</evidence>
<protein>
    <submittedName>
        <fullName evidence="1">Uncharacterized protein</fullName>
    </submittedName>
</protein>
<reference evidence="1 2" key="1">
    <citation type="submission" date="2017-01" db="EMBL/GenBank/DDBJ databases">
        <authorList>
            <person name="Varghese N."/>
            <person name="Submissions S."/>
        </authorList>
    </citation>
    <scope>NUCLEOTIDE SEQUENCE [LARGE SCALE GENOMIC DNA]</scope>
    <source>
        <strain evidence="1 2">RUG2-6</strain>
    </source>
</reference>
<proteinExistence type="predicted"/>
<gene>
    <name evidence="1" type="ORF">SAMN05878482_101291</name>
</gene>
<name>A0A9X8WH29_9BACI</name>
<organism evidence="1 2">
    <name type="scientific">Peribacillus simplex</name>
    <dbReference type="NCBI Taxonomy" id="1478"/>
    <lineage>
        <taxon>Bacteria</taxon>
        <taxon>Bacillati</taxon>
        <taxon>Bacillota</taxon>
        <taxon>Bacilli</taxon>
        <taxon>Bacillales</taxon>
        <taxon>Bacillaceae</taxon>
        <taxon>Peribacillus</taxon>
    </lineage>
</organism>
<dbReference type="EMBL" id="FTMX01000001">
    <property type="protein sequence ID" value="SIQ08438.1"/>
    <property type="molecule type" value="Genomic_DNA"/>
</dbReference>